<dbReference type="Proteomes" id="UP000516093">
    <property type="component" value="Chromosome"/>
</dbReference>
<dbReference type="RefSeq" id="WP_187732108.1">
    <property type="nucleotide sequence ID" value="NZ_BMFN01000002.1"/>
</dbReference>
<evidence type="ECO:0000313" key="3">
    <source>
        <dbReference type="Proteomes" id="UP000516093"/>
    </source>
</evidence>
<dbReference type="EMBL" id="CP060784">
    <property type="protein sequence ID" value="QNP51839.1"/>
    <property type="molecule type" value="Genomic_DNA"/>
</dbReference>
<protein>
    <recommendedName>
        <fullName evidence="4">TolC family protein</fullName>
    </recommendedName>
</protein>
<feature type="chain" id="PRO_5028915113" description="TolC family protein" evidence="1">
    <location>
        <begin position="24"/>
        <end position="122"/>
    </location>
</feature>
<evidence type="ECO:0008006" key="4">
    <source>
        <dbReference type="Google" id="ProtNLM"/>
    </source>
</evidence>
<name>A0A7H0GU73_9BACT</name>
<sequence>MKKVYFFACLILCLQGASSNASAADESTAIQARATTLTRAIANKARLDEGQYLKVKQLNVKMLSDMDALKVRYAADPLSLDQKMAEVQIEYDVALARVMRSNQFAMYQQSRSSMTALMNAAD</sequence>
<evidence type="ECO:0000256" key="1">
    <source>
        <dbReference type="SAM" id="SignalP"/>
    </source>
</evidence>
<dbReference type="AlphaFoldDB" id="A0A7H0GU73"/>
<gene>
    <name evidence="2" type="ORF">H9L05_18125</name>
</gene>
<organism evidence="2 3">
    <name type="scientific">Hymenobacter qilianensis</name>
    <dbReference type="NCBI Taxonomy" id="1385715"/>
    <lineage>
        <taxon>Bacteria</taxon>
        <taxon>Pseudomonadati</taxon>
        <taxon>Bacteroidota</taxon>
        <taxon>Cytophagia</taxon>
        <taxon>Cytophagales</taxon>
        <taxon>Hymenobacteraceae</taxon>
        <taxon>Hymenobacter</taxon>
    </lineage>
</organism>
<keyword evidence="3" id="KW-1185">Reference proteome</keyword>
<evidence type="ECO:0000313" key="2">
    <source>
        <dbReference type="EMBL" id="QNP51839.1"/>
    </source>
</evidence>
<reference evidence="2 3" key="1">
    <citation type="submission" date="2020-08" db="EMBL/GenBank/DDBJ databases">
        <title>Genome sequence of Hymenobacter qilianensis JCM 19763T.</title>
        <authorList>
            <person name="Hyun D.-W."/>
            <person name="Bae J.-W."/>
        </authorList>
    </citation>
    <scope>NUCLEOTIDE SEQUENCE [LARGE SCALE GENOMIC DNA]</scope>
    <source>
        <strain evidence="2 3">JCM 19763</strain>
    </source>
</reference>
<accession>A0A7H0GU73</accession>
<feature type="signal peptide" evidence="1">
    <location>
        <begin position="1"/>
        <end position="23"/>
    </location>
</feature>
<proteinExistence type="predicted"/>
<keyword evidence="1" id="KW-0732">Signal</keyword>
<dbReference type="KEGG" id="hqi:H9L05_18125"/>